<reference evidence="2" key="1">
    <citation type="journal article" date="2020" name="Stud. Mycol.">
        <title>101 Dothideomycetes genomes: a test case for predicting lifestyles and emergence of pathogens.</title>
        <authorList>
            <person name="Haridas S."/>
            <person name="Albert R."/>
            <person name="Binder M."/>
            <person name="Bloem J."/>
            <person name="Labutti K."/>
            <person name="Salamov A."/>
            <person name="Andreopoulos B."/>
            <person name="Baker S."/>
            <person name="Barry K."/>
            <person name="Bills G."/>
            <person name="Bluhm B."/>
            <person name="Cannon C."/>
            <person name="Castanera R."/>
            <person name="Culley D."/>
            <person name="Daum C."/>
            <person name="Ezra D."/>
            <person name="Gonzalez J."/>
            <person name="Henrissat B."/>
            <person name="Kuo A."/>
            <person name="Liang C."/>
            <person name="Lipzen A."/>
            <person name="Lutzoni F."/>
            <person name="Magnuson J."/>
            <person name="Mondo S."/>
            <person name="Nolan M."/>
            <person name="Ohm R."/>
            <person name="Pangilinan J."/>
            <person name="Park H.-J."/>
            <person name="Ramirez L."/>
            <person name="Alfaro M."/>
            <person name="Sun H."/>
            <person name="Tritt A."/>
            <person name="Yoshinaga Y."/>
            <person name="Zwiers L.-H."/>
            <person name="Turgeon B."/>
            <person name="Goodwin S."/>
            <person name="Spatafora J."/>
            <person name="Crous P."/>
            <person name="Grigoriev I."/>
        </authorList>
    </citation>
    <scope>NUCLEOTIDE SEQUENCE</scope>
    <source>
        <strain evidence="2">CBS 480.64</strain>
    </source>
</reference>
<evidence type="ECO:0000313" key="2">
    <source>
        <dbReference type="EMBL" id="KAF2859864.1"/>
    </source>
</evidence>
<feature type="chain" id="PRO_5025486833" description="Major facilitator superfamily (MFS) profile domain-containing protein" evidence="1">
    <location>
        <begin position="26"/>
        <end position="61"/>
    </location>
</feature>
<protein>
    <recommendedName>
        <fullName evidence="4">Major facilitator superfamily (MFS) profile domain-containing protein</fullName>
    </recommendedName>
</protein>
<sequence>MKPPRTTRLLTIFAIISASLDELPAIVLYVEEVERVSRGAILGAMSSCSCCTTNWLLYHAL</sequence>
<keyword evidence="1" id="KW-0732">Signal</keyword>
<feature type="signal peptide" evidence="1">
    <location>
        <begin position="1"/>
        <end position="25"/>
    </location>
</feature>
<dbReference type="EMBL" id="MU005987">
    <property type="protein sequence ID" value="KAF2859864.1"/>
    <property type="molecule type" value="Genomic_DNA"/>
</dbReference>
<accession>A0A6A7BXC6</accession>
<gene>
    <name evidence="2" type="ORF">K470DRAFT_258389</name>
</gene>
<evidence type="ECO:0008006" key="4">
    <source>
        <dbReference type="Google" id="ProtNLM"/>
    </source>
</evidence>
<dbReference type="AlphaFoldDB" id="A0A6A7BXC6"/>
<dbReference type="Proteomes" id="UP000799421">
    <property type="component" value="Unassembled WGS sequence"/>
</dbReference>
<keyword evidence="3" id="KW-1185">Reference proteome</keyword>
<proteinExistence type="predicted"/>
<evidence type="ECO:0000313" key="3">
    <source>
        <dbReference type="Proteomes" id="UP000799421"/>
    </source>
</evidence>
<evidence type="ECO:0000256" key="1">
    <source>
        <dbReference type="SAM" id="SignalP"/>
    </source>
</evidence>
<organism evidence="2 3">
    <name type="scientific">Piedraia hortae CBS 480.64</name>
    <dbReference type="NCBI Taxonomy" id="1314780"/>
    <lineage>
        <taxon>Eukaryota</taxon>
        <taxon>Fungi</taxon>
        <taxon>Dikarya</taxon>
        <taxon>Ascomycota</taxon>
        <taxon>Pezizomycotina</taxon>
        <taxon>Dothideomycetes</taxon>
        <taxon>Dothideomycetidae</taxon>
        <taxon>Capnodiales</taxon>
        <taxon>Piedraiaceae</taxon>
        <taxon>Piedraia</taxon>
    </lineage>
</organism>
<name>A0A6A7BXC6_9PEZI</name>